<dbReference type="GeneID" id="34946172"/>
<protein>
    <recommendedName>
        <fullName evidence="1">tRNA (guanine(9)-N(1))-methyltransferase</fullName>
        <ecNumber evidence="1">2.1.1.221</ecNumber>
    </recommendedName>
</protein>
<keyword evidence="2" id="KW-0489">Methyltransferase</keyword>
<evidence type="ECO:0000256" key="4">
    <source>
        <dbReference type="ARBA" id="ARBA00022691"/>
    </source>
</evidence>
<reference evidence="8 9" key="2">
    <citation type="journal article" date="2014" name="BMC Genomics">
        <title>An improved genome of the model marine alga Ostreococcus tauri unfolds by assessing Illumina de novo assemblies.</title>
        <authorList>
            <person name="Blanc-Mathieu R."/>
            <person name="Verhelst B."/>
            <person name="Derelle E."/>
            <person name="Rombauts S."/>
            <person name="Bouget F.Y."/>
            <person name="Carre I."/>
            <person name="Chateau A."/>
            <person name="Eyre-Walker A."/>
            <person name="Grimsley N."/>
            <person name="Moreau H."/>
            <person name="Piegu B."/>
            <person name="Rivals E."/>
            <person name="Schackwitz W."/>
            <person name="Van de Peer Y."/>
            <person name="Piganeau G."/>
        </authorList>
    </citation>
    <scope>NUCLEOTIDE SEQUENCE [LARGE SCALE GENOMIC DNA]</scope>
    <source>
        <strain evidence="9">OTTH 0595 / CCAP 157/2 / RCC745</strain>
    </source>
</reference>
<dbReference type="CDD" id="cd18089">
    <property type="entry name" value="SPOUT_Trm10-like"/>
    <property type="match status" value="1"/>
</dbReference>
<dbReference type="STRING" id="70448.A0A090M4W6"/>
<dbReference type="FunCoup" id="A0A090M4W6">
    <property type="interactions" value="1527"/>
</dbReference>
<feature type="domain" description="SAM-dependent MTase TRM10-type" evidence="7">
    <location>
        <begin position="25"/>
        <end position="225"/>
    </location>
</feature>
<dbReference type="GO" id="GO:0002939">
    <property type="term" value="P:tRNA N1-guanine methylation"/>
    <property type="evidence" value="ECO:0007669"/>
    <property type="project" value="TreeGrafter"/>
</dbReference>
<proteinExistence type="predicted"/>
<feature type="compositionally biased region" description="Low complexity" evidence="6">
    <location>
        <begin position="231"/>
        <end position="254"/>
    </location>
</feature>
<dbReference type="AlphaFoldDB" id="A0A090M4W6"/>
<dbReference type="InParanoid" id="A0A090M4W6"/>
<evidence type="ECO:0000313" key="8">
    <source>
        <dbReference type="EMBL" id="CEF99275.1"/>
    </source>
</evidence>
<name>A0A090M4W6_OSTTA</name>
<dbReference type="GO" id="GO:0052905">
    <property type="term" value="F:tRNA (guanosine(9)-N1)-methyltransferase activity"/>
    <property type="evidence" value="ECO:0007669"/>
    <property type="project" value="UniProtKB-EC"/>
</dbReference>
<evidence type="ECO:0000256" key="5">
    <source>
        <dbReference type="ARBA" id="ARBA00048434"/>
    </source>
</evidence>
<reference evidence="9" key="1">
    <citation type="journal article" date="2006" name="Proc. Natl. Acad. Sci. U.S.A.">
        <title>Genome analysis of the smallest free-living eukaryote Ostreococcus tauri unveils many unique features.</title>
        <authorList>
            <person name="Derelle E."/>
            <person name="Ferraz C."/>
            <person name="Rombauts S."/>
            <person name="Rouze P."/>
            <person name="Worden A.Z."/>
            <person name="Robbens S."/>
            <person name="Partensky F."/>
            <person name="Degroeve S."/>
            <person name="Echeynie S."/>
            <person name="Cooke R."/>
            <person name="Saeys Y."/>
            <person name="Wuyts J."/>
            <person name="Jabbari K."/>
            <person name="Bowler C."/>
            <person name="Panaud O."/>
            <person name="Piegu B."/>
            <person name="Ball S.G."/>
            <person name="Ral J.-P."/>
            <person name="Bouget F.-Y."/>
            <person name="Piganeau G."/>
            <person name="De Baets B."/>
            <person name="Picard A."/>
            <person name="Delseny M."/>
            <person name="Demaille J."/>
            <person name="Van de Peer Y."/>
            <person name="Moreau H."/>
        </authorList>
    </citation>
    <scope>NUCLEOTIDE SEQUENCE [LARGE SCALE GENOMIC DNA]</scope>
    <source>
        <strain evidence="9">OTTH 0595 / CCAP 157/2 / RCC745</strain>
    </source>
</reference>
<keyword evidence="4" id="KW-0949">S-adenosyl-L-methionine</keyword>
<dbReference type="EC" id="2.1.1.221" evidence="1"/>
<evidence type="ECO:0000313" key="9">
    <source>
        <dbReference type="Proteomes" id="UP000009170"/>
    </source>
</evidence>
<sequence length="254" mass="28337">MTEEERVAFLRRRAEKLAAHAEEHKKKKEARARQLASAYDLLIDCEFADVMSREKEWGSLCHQLKFVYERNCKTTKPFRLTFTGVSSGEDFGRELRRIIGGFDNWHVIRREGTIADAMKEEGSTLGASIVYLTADSENELSTIEEGTTYVIGGFIDRNRNKGLTLNKARELGVAHARLPISEHLKMRGTAILTVNQTSDVLTSFLERGDWGQALEAVVPMRKVSQEVAPRTTTTTTTTTTATATTTTTTTTSGE</sequence>
<dbReference type="PANTHER" id="PTHR13563:SF13">
    <property type="entry name" value="TRNA METHYLTRANSFERASE 10 HOMOLOG A"/>
    <property type="match status" value="1"/>
</dbReference>
<dbReference type="InterPro" id="IPR028564">
    <property type="entry name" value="MT_TRM10-typ"/>
</dbReference>
<feature type="region of interest" description="Disordered" evidence="6">
    <location>
        <begin position="225"/>
        <end position="254"/>
    </location>
</feature>
<keyword evidence="3" id="KW-0808">Transferase</keyword>
<dbReference type="PANTHER" id="PTHR13563">
    <property type="entry name" value="TRNA (GUANINE-9-) METHYLTRANSFERASE"/>
    <property type="match status" value="1"/>
</dbReference>
<evidence type="ECO:0000256" key="3">
    <source>
        <dbReference type="ARBA" id="ARBA00022679"/>
    </source>
</evidence>
<dbReference type="PROSITE" id="PS51675">
    <property type="entry name" value="SAM_MT_TRM10"/>
    <property type="match status" value="1"/>
</dbReference>
<dbReference type="GO" id="GO:0005634">
    <property type="term" value="C:nucleus"/>
    <property type="evidence" value="ECO:0007669"/>
    <property type="project" value="TreeGrafter"/>
</dbReference>
<keyword evidence="9" id="KW-1185">Reference proteome</keyword>
<dbReference type="GO" id="GO:0000049">
    <property type="term" value="F:tRNA binding"/>
    <property type="evidence" value="ECO:0007669"/>
    <property type="project" value="TreeGrafter"/>
</dbReference>
<dbReference type="KEGG" id="ota:OT_ostta10g00410"/>
<dbReference type="RefSeq" id="XP_022839741.1">
    <property type="nucleotide sequence ID" value="XM_022983098.1"/>
</dbReference>
<dbReference type="Proteomes" id="UP000009170">
    <property type="component" value="Unassembled WGS sequence"/>
</dbReference>
<evidence type="ECO:0000259" key="7">
    <source>
        <dbReference type="PROSITE" id="PS51675"/>
    </source>
</evidence>
<gene>
    <name evidence="8" type="ORF">OT_ostta10g00410</name>
</gene>
<dbReference type="InterPro" id="IPR007356">
    <property type="entry name" value="tRNA_m1G_MeTrfase_euk"/>
</dbReference>
<evidence type="ECO:0000256" key="1">
    <source>
        <dbReference type="ARBA" id="ARBA00012797"/>
    </source>
</evidence>
<dbReference type="EMBL" id="CAID01000010">
    <property type="protein sequence ID" value="CEF99275.1"/>
    <property type="molecule type" value="Genomic_DNA"/>
</dbReference>
<organism evidence="8 9">
    <name type="scientific">Ostreococcus tauri</name>
    <name type="common">Marine green alga</name>
    <dbReference type="NCBI Taxonomy" id="70448"/>
    <lineage>
        <taxon>Eukaryota</taxon>
        <taxon>Viridiplantae</taxon>
        <taxon>Chlorophyta</taxon>
        <taxon>Mamiellophyceae</taxon>
        <taxon>Mamiellales</taxon>
        <taxon>Bathycoccaceae</taxon>
        <taxon>Ostreococcus</taxon>
    </lineage>
</organism>
<accession>A0A090M4W6</accession>
<comment type="catalytic activity">
    <reaction evidence="5">
        <text>guanosine(9) in tRNA + S-adenosyl-L-methionine = N(1)-methylguanosine(9) in tRNA + S-adenosyl-L-homocysteine + H(+)</text>
        <dbReference type="Rhea" id="RHEA:43156"/>
        <dbReference type="Rhea" id="RHEA-COMP:10367"/>
        <dbReference type="Rhea" id="RHEA-COMP:10368"/>
        <dbReference type="ChEBI" id="CHEBI:15378"/>
        <dbReference type="ChEBI" id="CHEBI:57856"/>
        <dbReference type="ChEBI" id="CHEBI:59789"/>
        <dbReference type="ChEBI" id="CHEBI:73542"/>
        <dbReference type="ChEBI" id="CHEBI:74269"/>
        <dbReference type="EC" id="2.1.1.221"/>
    </reaction>
</comment>
<dbReference type="Gene3D" id="3.40.1280.30">
    <property type="match status" value="1"/>
</dbReference>
<evidence type="ECO:0000256" key="6">
    <source>
        <dbReference type="SAM" id="MobiDB-lite"/>
    </source>
</evidence>
<comment type="caution">
    <text evidence="8">The sequence shown here is derived from an EMBL/GenBank/DDBJ whole genome shotgun (WGS) entry which is preliminary data.</text>
</comment>
<dbReference type="InterPro" id="IPR038459">
    <property type="entry name" value="MT_TRM10-typ_sf"/>
</dbReference>
<dbReference type="OrthoDB" id="278300at2759"/>
<evidence type="ECO:0000256" key="2">
    <source>
        <dbReference type="ARBA" id="ARBA00022603"/>
    </source>
</evidence>